<evidence type="ECO:0000256" key="1">
    <source>
        <dbReference type="SAM" id="MobiDB-lite"/>
    </source>
</evidence>
<dbReference type="STRING" id="994479.GCA_000194155_01453"/>
<evidence type="ECO:0000313" key="3">
    <source>
        <dbReference type="EMBL" id="PKW17052.1"/>
    </source>
</evidence>
<proteinExistence type="predicted"/>
<name>A0A2N3Y2B7_SACSN</name>
<keyword evidence="4" id="KW-1185">Reference proteome</keyword>
<dbReference type="Pfam" id="PF18896">
    <property type="entry name" value="SLT_3"/>
    <property type="match status" value="1"/>
</dbReference>
<dbReference type="InterPro" id="IPR043992">
    <property type="entry name" value="SLT_3"/>
</dbReference>
<dbReference type="Proteomes" id="UP000233786">
    <property type="component" value="Unassembled WGS sequence"/>
</dbReference>
<dbReference type="Pfam" id="PF10824">
    <property type="entry name" value="T7SS_ESX_EspC"/>
    <property type="match status" value="1"/>
</dbReference>
<comment type="caution">
    <text evidence="3">The sequence shown here is derived from an EMBL/GenBank/DDBJ whole genome shotgun (WGS) entry which is preliminary data.</text>
</comment>
<dbReference type="InterPro" id="IPR022536">
    <property type="entry name" value="EspC"/>
</dbReference>
<feature type="domain" description="Transglycosylase SLT" evidence="2">
    <location>
        <begin position="27"/>
        <end position="119"/>
    </location>
</feature>
<dbReference type="InterPro" id="IPR023346">
    <property type="entry name" value="Lysozyme-like_dom_sf"/>
</dbReference>
<dbReference type="Gene3D" id="1.10.530.10">
    <property type="match status" value="1"/>
</dbReference>
<feature type="compositionally biased region" description="Gly residues" evidence="1">
    <location>
        <begin position="153"/>
        <end position="165"/>
    </location>
</feature>
<dbReference type="SUPFAM" id="SSF53955">
    <property type="entry name" value="Lysozyme-like"/>
    <property type="match status" value="1"/>
</dbReference>
<protein>
    <submittedName>
        <fullName evidence="3">Transglycosylase-like protein with SLT domain</fullName>
    </submittedName>
</protein>
<dbReference type="GO" id="GO:0009306">
    <property type="term" value="P:protein secretion"/>
    <property type="evidence" value="ECO:0007669"/>
    <property type="project" value="InterPro"/>
</dbReference>
<feature type="region of interest" description="Disordered" evidence="1">
    <location>
        <begin position="139"/>
        <end position="167"/>
    </location>
</feature>
<evidence type="ECO:0000313" key="4">
    <source>
        <dbReference type="Proteomes" id="UP000233786"/>
    </source>
</evidence>
<dbReference type="AlphaFoldDB" id="A0A2N3Y2B7"/>
<sequence>MLRKLVNGERVRDHTARVSELTAEQIAQHAYDAGFRGKALTTSVAVALAESSGNPRSHNPTPPDDSYGLWQVNMLGDMGPERRKQFGLDSNKDLFNPDENAKAAYAISNQGKSFDPWSTYTNGAYKKHLDEAEAAAKAVTGNGGKTKAPEGSPGDGGGGKPGGDGFKVAPDQLLAYTKEADDIAGQLANTGAKTVHSVTGIANDSFGAVGQETGFSAALGDFSKSLEKQVNATGANARKLGAATTDAAKAYRDTDEESARELKKLLT</sequence>
<evidence type="ECO:0000259" key="2">
    <source>
        <dbReference type="Pfam" id="PF18896"/>
    </source>
</evidence>
<gene>
    <name evidence="3" type="ORF">A8926_4974</name>
</gene>
<reference evidence="3" key="1">
    <citation type="submission" date="2017-12" db="EMBL/GenBank/DDBJ databases">
        <title>Sequencing the genomes of 1000 Actinobacteria strains.</title>
        <authorList>
            <person name="Klenk H.-P."/>
        </authorList>
    </citation>
    <scope>NUCLEOTIDE SEQUENCE [LARGE SCALE GENOMIC DNA]</scope>
    <source>
        <strain evidence="3">DSM 44228</strain>
    </source>
</reference>
<dbReference type="EMBL" id="PJNB01000001">
    <property type="protein sequence ID" value="PKW17052.1"/>
    <property type="molecule type" value="Genomic_DNA"/>
</dbReference>
<accession>A0A2N3Y2B7</accession>
<organism evidence="3 4">
    <name type="scientific">Saccharopolyspora spinosa</name>
    <dbReference type="NCBI Taxonomy" id="60894"/>
    <lineage>
        <taxon>Bacteria</taxon>
        <taxon>Bacillati</taxon>
        <taxon>Actinomycetota</taxon>
        <taxon>Actinomycetes</taxon>
        <taxon>Pseudonocardiales</taxon>
        <taxon>Pseudonocardiaceae</taxon>
        <taxon>Saccharopolyspora</taxon>
    </lineage>
</organism>